<name>A0A8J3QSK0_9ACTN</name>
<dbReference type="PROSITE" id="PS51318">
    <property type="entry name" value="TAT"/>
    <property type="match status" value="1"/>
</dbReference>
<dbReference type="SUPFAM" id="SSF49785">
    <property type="entry name" value="Galactose-binding domain-like"/>
    <property type="match status" value="1"/>
</dbReference>
<dbReference type="Proteomes" id="UP000642748">
    <property type="component" value="Unassembled WGS sequence"/>
</dbReference>
<protein>
    <recommendedName>
        <fullName evidence="2">F5/8 type C domain-containing protein</fullName>
    </recommendedName>
</protein>
<comment type="caution">
    <text evidence="3">The sequence shown here is derived from an EMBL/GenBank/DDBJ whole genome shotgun (WGS) entry which is preliminary data.</text>
</comment>
<dbReference type="InterPro" id="IPR006311">
    <property type="entry name" value="TAT_signal"/>
</dbReference>
<dbReference type="PROSITE" id="PS50022">
    <property type="entry name" value="FA58C_3"/>
    <property type="match status" value="1"/>
</dbReference>
<accession>A0A8J3QSK0</accession>
<dbReference type="EMBL" id="BONZ01000045">
    <property type="protein sequence ID" value="GIH16665.1"/>
    <property type="molecule type" value="Genomic_DNA"/>
</dbReference>
<gene>
    <name evidence="3" type="ORF">Raf01_48370</name>
</gene>
<dbReference type="PANTHER" id="PTHR43662">
    <property type="match status" value="1"/>
</dbReference>
<evidence type="ECO:0000313" key="4">
    <source>
        <dbReference type="Proteomes" id="UP000642748"/>
    </source>
</evidence>
<evidence type="ECO:0000259" key="2">
    <source>
        <dbReference type="PROSITE" id="PS50022"/>
    </source>
</evidence>
<dbReference type="Gene3D" id="2.60.120.260">
    <property type="entry name" value="Galactose-binding domain-like"/>
    <property type="match status" value="1"/>
</dbReference>
<feature type="signal peptide" evidence="1">
    <location>
        <begin position="1"/>
        <end position="41"/>
    </location>
</feature>
<dbReference type="Pfam" id="PF00754">
    <property type="entry name" value="F5_F8_type_C"/>
    <property type="match status" value="1"/>
</dbReference>
<evidence type="ECO:0000256" key="1">
    <source>
        <dbReference type="SAM" id="SignalP"/>
    </source>
</evidence>
<evidence type="ECO:0000313" key="3">
    <source>
        <dbReference type="EMBL" id="GIH16665.1"/>
    </source>
</evidence>
<proteinExistence type="predicted"/>
<organism evidence="3 4">
    <name type="scientific">Rugosimonospora africana</name>
    <dbReference type="NCBI Taxonomy" id="556532"/>
    <lineage>
        <taxon>Bacteria</taxon>
        <taxon>Bacillati</taxon>
        <taxon>Actinomycetota</taxon>
        <taxon>Actinomycetes</taxon>
        <taxon>Micromonosporales</taxon>
        <taxon>Micromonosporaceae</taxon>
        <taxon>Rugosimonospora</taxon>
    </lineage>
</organism>
<feature type="chain" id="PRO_5039116086" description="F5/8 type C domain-containing protein" evidence="1">
    <location>
        <begin position="42"/>
        <end position="471"/>
    </location>
</feature>
<dbReference type="InterPro" id="IPR008979">
    <property type="entry name" value="Galactose-bd-like_sf"/>
</dbReference>
<dbReference type="InterPro" id="IPR000421">
    <property type="entry name" value="FA58C"/>
</dbReference>
<sequence>MNSVPPPIPPLVRAHRRRRAALAVGAAAVLTSALTVGFQHAAQAADTLLSQDRIVTVSSTQVSGTPGNAAVDSDSTTRWASAATDHEWIMIDLSATSAITRVHLQWEAAYAKAFQLQTSADAVTWTTIYSTTTGTGGTQDLNVSGTGRYVRMNGIQRGTGYGYSLYEFQVYGSQPGAPAPGGPGYILANPQVTGVTPSHATPPNAYFHEFQANCSANHTLPDDPIVFPGQAGASHMHTFMGNKATTANSTTVASFEAGGTTCLAPGDKSGYWMPTMYNGNTAILPIGPQVIYYKTNLIDYTSVRPFPKGLRYLVGSPGNNATQFIQESYEGWECGDSYYNADFPASCPAGTQLNVRFQAPSCWDGKYLDTPDHKSHMAYPVDGRCTIGHPVALPMIEFKMALPVSGDLSQVRLSSGRGYSFHYDFFNDWDDPTLAALVTHCIDGGLQCDARGYDQNHPEKGAVLNDQYLLP</sequence>
<feature type="domain" description="F5/8 type C" evidence="2">
    <location>
        <begin position="31"/>
        <end position="173"/>
    </location>
</feature>
<dbReference type="InterPro" id="IPR018535">
    <property type="entry name" value="DUF1996"/>
</dbReference>
<dbReference type="Pfam" id="PF09362">
    <property type="entry name" value="DUF1996"/>
    <property type="match status" value="1"/>
</dbReference>
<dbReference type="PANTHER" id="PTHR43662:SF3">
    <property type="entry name" value="DOMAIN PROTEIN, PUTATIVE (AFU_ORTHOLOGUE AFUA_6G11970)-RELATED"/>
    <property type="match status" value="1"/>
</dbReference>
<keyword evidence="4" id="KW-1185">Reference proteome</keyword>
<dbReference type="RefSeq" id="WP_203920240.1">
    <property type="nucleotide sequence ID" value="NZ_BONZ01000045.1"/>
</dbReference>
<dbReference type="AlphaFoldDB" id="A0A8J3QSK0"/>
<keyword evidence="1" id="KW-0732">Signal</keyword>
<reference evidence="3" key="1">
    <citation type="submission" date="2021-01" db="EMBL/GenBank/DDBJ databases">
        <title>Whole genome shotgun sequence of Rugosimonospora africana NBRC 104875.</title>
        <authorList>
            <person name="Komaki H."/>
            <person name="Tamura T."/>
        </authorList>
    </citation>
    <scope>NUCLEOTIDE SEQUENCE</scope>
    <source>
        <strain evidence="3">NBRC 104875</strain>
    </source>
</reference>